<accession>A0A8T1VDE4</accession>
<evidence type="ECO:0000313" key="2">
    <source>
        <dbReference type="EMBL" id="KAG7378098.1"/>
    </source>
</evidence>
<dbReference type="Proteomes" id="UP000694044">
    <property type="component" value="Unassembled WGS sequence"/>
</dbReference>
<keyword evidence="1" id="KW-0812">Transmembrane</keyword>
<gene>
    <name evidence="2" type="ORF">PHYPSEUDO_010570</name>
</gene>
<organism evidence="2 3">
    <name type="scientific">Phytophthora pseudosyringae</name>
    <dbReference type="NCBI Taxonomy" id="221518"/>
    <lineage>
        <taxon>Eukaryota</taxon>
        <taxon>Sar</taxon>
        <taxon>Stramenopiles</taxon>
        <taxon>Oomycota</taxon>
        <taxon>Peronosporomycetes</taxon>
        <taxon>Peronosporales</taxon>
        <taxon>Peronosporaceae</taxon>
        <taxon>Phytophthora</taxon>
    </lineage>
</organism>
<keyword evidence="1" id="KW-1133">Transmembrane helix</keyword>
<keyword evidence="3" id="KW-1185">Reference proteome</keyword>
<evidence type="ECO:0000313" key="3">
    <source>
        <dbReference type="Proteomes" id="UP000694044"/>
    </source>
</evidence>
<sequence>MLLILSLEEAVEVGLRLIRLPLVLEVILLLLLLLLLVLGRWLLSPLPSCPCVCLASSPSLLAAEGAPPVSVYCLVRLGQLPASLPSAPVLPLLPPSLVSQIDYQLPSSSSLPILSQSSVSLMPIVFALQWSP</sequence>
<protein>
    <submittedName>
        <fullName evidence="2">Uncharacterized protein</fullName>
    </submittedName>
</protein>
<evidence type="ECO:0000256" key="1">
    <source>
        <dbReference type="SAM" id="Phobius"/>
    </source>
</evidence>
<reference evidence="2" key="1">
    <citation type="submission" date="2021-02" db="EMBL/GenBank/DDBJ databases">
        <authorList>
            <person name="Palmer J.M."/>
        </authorList>
    </citation>
    <scope>NUCLEOTIDE SEQUENCE</scope>
    <source>
        <strain evidence="2">SCRP734</strain>
    </source>
</reference>
<dbReference type="EMBL" id="JAGDFM010000454">
    <property type="protein sequence ID" value="KAG7378098.1"/>
    <property type="molecule type" value="Genomic_DNA"/>
</dbReference>
<name>A0A8T1VDE4_9STRA</name>
<keyword evidence="1" id="KW-0472">Membrane</keyword>
<proteinExistence type="predicted"/>
<feature type="transmembrane region" description="Helical" evidence="1">
    <location>
        <begin position="20"/>
        <end position="43"/>
    </location>
</feature>
<dbReference type="AlphaFoldDB" id="A0A8T1VDE4"/>
<comment type="caution">
    <text evidence="2">The sequence shown here is derived from an EMBL/GenBank/DDBJ whole genome shotgun (WGS) entry which is preliminary data.</text>
</comment>